<gene>
    <name evidence="3" type="ORF">CVT24_008709</name>
</gene>
<dbReference type="Gene3D" id="3.30.360.10">
    <property type="entry name" value="Dihydrodipicolinate Reductase, domain 2"/>
    <property type="match status" value="1"/>
</dbReference>
<dbReference type="InParanoid" id="A0A409VKF5"/>
<dbReference type="STRING" id="181874.A0A409VKF5"/>
<dbReference type="AlphaFoldDB" id="A0A409VKF5"/>
<dbReference type="PANTHER" id="PTHR43377">
    <property type="entry name" value="BILIVERDIN REDUCTASE A"/>
    <property type="match status" value="1"/>
</dbReference>
<dbReference type="Proteomes" id="UP000284842">
    <property type="component" value="Unassembled WGS sequence"/>
</dbReference>
<dbReference type="InterPro" id="IPR051450">
    <property type="entry name" value="Gfo/Idh/MocA_Oxidoreductases"/>
</dbReference>
<evidence type="ECO:0000313" key="4">
    <source>
        <dbReference type="Proteomes" id="UP000284842"/>
    </source>
</evidence>
<feature type="domain" description="Gfo/Idh/MocA-like oxidoreductase N-terminal" evidence="2">
    <location>
        <begin position="52"/>
        <end position="184"/>
    </location>
</feature>
<protein>
    <recommendedName>
        <fullName evidence="2">Gfo/Idh/MocA-like oxidoreductase N-terminal domain-containing protein</fullName>
    </recommendedName>
</protein>
<dbReference type="GO" id="GO:0000166">
    <property type="term" value="F:nucleotide binding"/>
    <property type="evidence" value="ECO:0007669"/>
    <property type="project" value="InterPro"/>
</dbReference>
<dbReference type="SUPFAM" id="SSF55347">
    <property type="entry name" value="Glyceraldehyde-3-phosphate dehydrogenase-like, C-terminal domain"/>
    <property type="match status" value="1"/>
</dbReference>
<dbReference type="InterPro" id="IPR000683">
    <property type="entry name" value="Gfo/Idh/MocA-like_OxRdtase_N"/>
</dbReference>
<dbReference type="PANTHER" id="PTHR43377:SF12">
    <property type="entry name" value="BINDING ROSSMANN FOLD OXIDOREDUCTASE, PUTATIVE (AFU_ORTHOLOGUE AFUA_3G11840)-RELATED"/>
    <property type="match status" value="1"/>
</dbReference>
<feature type="compositionally biased region" description="Polar residues" evidence="1">
    <location>
        <begin position="18"/>
        <end position="29"/>
    </location>
</feature>
<dbReference type="OrthoDB" id="64915at2759"/>
<dbReference type="SUPFAM" id="SSF51735">
    <property type="entry name" value="NAD(P)-binding Rossmann-fold domains"/>
    <property type="match status" value="1"/>
</dbReference>
<evidence type="ECO:0000256" key="1">
    <source>
        <dbReference type="SAM" id="MobiDB-lite"/>
    </source>
</evidence>
<evidence type="ECO:0000259" key="2">
    <source>
        <dbReference type="Pfam" id="PF01408"/>
    </source>
</evidence>
<evidence type="ECO:0000313" key="3">
    <source>
        <dbReference type="EMBL" id="PPQ66752.1"/>
    </source>
</evidence>
<feature type="region of interest" description="Disordered" evidence="1">
    <location>
        <begin position="16"/>
        <end position="45"/>
    </location>
</feature>
<name>A0A409VKF5_9AGAR</name>
<dbReference type="Gene3D" id="3.40.50.720">
    <property type="entry name" value="NAD(P)-binding Rossmann-like Domain"/>
    <property type="match status" value="1"/>
</dbReference>
<sequence length="469" mass="51544">MSSIIANTKNIWRRSTRLTESPFNNTNHSAADKPRVTGSVKPTRSSPTEDVITIAVVGCGQRGKAYANYAFRCPELCKIVAIAEPRPRTKQQFAQSHNIDQTLVFDSWEELLAASAETIVTVGKRLADAVIVAVQDHMHLEVVEAFSKQGYHVLCEKPMATNPLDCLRMEAAVKASGAIFGMGHVMRYSPYSKEITDIIRSGSLGELVNAVHVEPVGYYHFAHSDIDLLCHWFKPAIPVKISSFGSLRHFRQSAKPTAAGNTTRCLDCPIERNCPYSAKKIYLDPVSHGNTGWPVETIVDGLPDIENVTEALRDGPYGRCVYESANDVCDNQVVNIEFSNGSTASFTMVAFTDAICDRQTRLHFSHGEIIGNMNTFTVSDFRKRSTTTHRPRNEGGGHGGGDMGLISSFVEAVRTNQQKALGTTIDEVVKSHLTVFAAEESRLKGIVVDYPSFEMTIRKEMSAPTSGNP</sequence>
<proteinExistence type="predicted"/>
<keyword evidence="4" id="KW-1185">Reference proteome</keyword>
<organism evidence="3 4">
    <name type="scientific">Panaeolus cyanescens</name>
    <dbReference type="NCBI Taxonomy" id="181874"/>
    <lineage>
        <taxon>Eukaryota</taxon>
        <taxon>Fungi</taxon>
        <taxon>Dikarya</taxon>
        <taxon>Basidiomycota</taxon>
        <taxon>Agaricomycotina</taxon>
        <taxon>Agaricomycetes</taxon>
        <taxon>Agaricomycetidae</taxon>
        <taxon>Agaricales</taxon>
        <taxon>Agaricineae</taxon>
        <taxon>Galeropsidaceae</taxon>
        <taxon>Panaeolus</taxon>
    </lineage>
</organism>
<accession>A0A409VKF5</accession>
<comment type="caution">
    <text evidence="3">The sequence shown here is derived from an EMBL/GenBank/DDBJ whole genome shotgun (WGS) entry which is preliminary data.</text>
</comment>
<reference evidence="3 4" key="1">
    <citation type="journal article" date="2018" name="Evol. Lett.">
        <title>Horizontal gene cluster transfer increased hallucinogenic mushroom diversity.</title>
        <authorList>
            <person name="Reynolds H.T."/>
            <person name="Vijayakumar V."/>
            <person name="Gluck-Thaler E."/>
            <person name="Korotkin H.B."/>
            <person name="Matheny P.B."/>
            <person name="Slot J.C."/>
        </authorList>
    </citation>
    <scope>NUCLEOTIDE SEQUENCE [LARGE SCALE GENOMIC DNA]</scope>
    <source>
        <strain evidence="3 4">2629</strain>
    </source>
</reference>
<dbReference type="Pfam" id="PF01408">
    <property type="entry name" value="GFO_IDH_MocA"/>
    <property type="match status" value="1"/>
</dbReference>
<dbReference type="EMBL" id="NHTK01006035">
    <property type="protein sequence ID" value="PPQ66752.1"/>
    <property type="molecule type" value="Genomic_DNA"/>
</dbReference>
<dbReference type="InterPro" id="IPR036291">
    <property type="entry name" value="NAD(P)-bd_dom_sf"/>
</dbReference>